<dbReference type="OrthoDB" id="263283at2759"/>
<dbReference type="GO" id="GO:0046835">
    <property type="term" value="P:carbohydrate phosphorylation"/>
    <property type="evidence" value="ECO:0007669"/>
    <property type="project" value="TreeGrafter"/>
</dbReference>
<gene>
    <name evidence="4" type="ORF">PILCRDRAFT_741928</name>
</gene>
<dbReference type="Proteomes" id="UP000054166">
    <property type="component" value="Unassembled WGS sequence"/>
</dbReference>
<dbReference type="PANTHER" id="PTHR24045:SF0">
    <property type="entry name" value="N-ACETYLGLUCOSAMINE-1-PHOSPHOTRANSFERASE SUBUNITS ALPHA_BETA"/>
    <property type="match status" value="1"/>
</dbReference>
<comment type="similarity">
    <text evidence="1">Belongs to the stealth family.</text>
</comment>
<dbReference type="Pfam" id="PF11380">
    <property type="entry name" value="Stealth_CR2"/>
    <property type="match status" value="1"/>
</dbReference>
<dbReference type="HOGENOM" id="CLU_005484_2_0_1"/>
<evidence type="ECO:0000259" key="3">
    <source>
        <dbReference type="Pfam" id="PF11380"/>
    </source>
</evidence>
<evidence type="ECO:0000313" key="4">
    <source>
        <dbReference type="EMBL" id="KIM72381.1"/>
    </source>
</evidence>
<dbReference type="AlphaFoldDB" id="A0A0C3EX84"/>
<dbReference type="STRING" id="765440.A0A0C3EX84"/>
<name>A0A0C3EX84_PILCF</name>
<evidence type="ECO:0000256" key="2">
    <source>
        <dbReference type="ARBA" id="ARBA00022679"/>
    </source>
</evidence>
<dbReference type="PANTHER" id="PTHR24045">
    <property type="match status" value="1"/>
</dbReference>
<reference evidence="4 5" key="1">
    <citation type="submission" date="2014-04" db="EMBL/GenBank/DDBJ databases">
        <authorList>
            <consortium name="DOE Joint Genome Institute"/>
            <person name="Kuo A."/>
            <person name="Tarkka M."/>
            <person name="Buscot F."/>
            <person name="Kohler A."/>
            <person name="Nagy L.G."/>
            <person name="Floudas D."/>
            <person name="Copeland A."/>
            <person name="Barry K.W."/>
            <person name="Cichocki N."/>
            <person name="Veneault-Fourrey C."/>
            <person name="LaButti K."/>
            <person name="Lindquist E.A."/>
            <person name="Lipzen A."/>
            <person name="Lundell T."/>
            <person name="Morin E."/>
            <person name="Murat C."/>
            <person name="Sun H."/>
            <person name="Tunlid A."/>
            <person name="Henrissat B."/>
            <person name="Grigoriev I.V."/>
            <person name="Hibbett D.S."/>
            <person name="Martin F."/>
            <person name="Nordberg H.P."/>
            <person name="Cantor M.N."/>
            <person name="Hua S.X."/>
        </authorList>
    </citation>
    <scope>NUCLEOTIDE SEQUENCE [LARGE SCALE GENOMIC DNA]</scope>
    <source>
        <strain evidence="4 5">F 1598</strain>
    </source>
</reference>
<dbReference type="InParanoid" id="A0A0C3EX84"/>
<sequence>MRNALRMSIIHTWVNGSDKRLHAWKEALVKKNRPIFVISKAPGVAGRHFRDHDELVHSLRSVIHSLREEDLADLHLVTGDLPAGEMRIGQMPTWLDRNKSCSTHLQVHHHWDIFKMRSQNVLEPKAKVWRESILPTFNSIAIESQLVTLAPQLTDTALYFNDDFFLTRRLARSDFSSPLFGPVFRMQNHVRVSSSAKGTSRADPDGEWPSLEYANWLLDRRFGARKRPYMAHFVKTYSTPLLQEVANIWGDELTNSAAVRFRGAGRGTALGLAFFASSYVIERHREALLWSFLVARSDRDSSGTYSTAERRTLLTEIGFIDTQSDGPILVVPEPIRLPNDGVEDALTKAGLGVPLSTRYSFTSHEGGYAYTGLNARPVLNQVESSNVSKKKPLKNNGWPHYRPGDNNNQVACTLNLFDCFGDAFMAEGDAVSVQEVFKRVSFEQPLCGDCIISSLLGASGQNGLSAFLPPPTSSTQSSVRVALSMSKNWRDAEYDTSGGRIRAVSLLRRYSYVLGDSPAELVPISKSDVTSKRLDGILSAIKDPGGPAFVVLNDDMSDRTSPKDADAMNRLMWRWMEALWPEKVRIFPFGFYTGLLLLLRCAGNLDRSSALRLQPSYSTQERLDVFTNKMPN</sequence>
<proteinExistence type="inferred from homology"/>
<dbReference type="InterPro" id="IPR021520">
    <property type="entry name" value="Stealth_CR2"/>
</dbReference>
<accession>A0A0C3EX84</accession>
<evidence type="ECO:0000256" key="1">
    <source>
        <dbReference type="ARBA" id="ARBA00007583"/>
    </source>
</evidence>
<protein>
    <recommendedName>
        <fullName evidence="3">Stealth protein CR2 conserved region 2 domain-containing protein</fullName>
    </recommendedName>
</protein>
<dbReference type="GO" id="GO:0003976">
    <property type="term" value="F:UDP-N-acetylglucosamine-lysosomal-enzyme N-acetylglucosaminephosphotransferase activity"/>
    <property type="evidence" value="ECO:0007669"/>
    <property type="project" value="TreeGrafter"/>
</dbReference>
<keyword evidence="2" id="KW-0808">Transferase</keyword>
<dbReference type="EMBL" id="KN833136">
    <property type="protein sequence ID" value="KIM72381.1"/>
    <property type="molecule type" value="Genomic_DNA"/>
</dbReference>
<feature type="domain" description="Stealth protein CR2 conserved region 2" evidence="3">
    <location>
        <begin position="49"/>
        <end position="177"/>
    </location>
</feature>
<evidence type="ECO:0000313" key="5">
    <source>
        <dbReference type="Proteomes" id="UP000054166"/>
    </source>
</evidence>
<dbReference type="GO" id="GO:0005794">
    <property type="term" value="C:Golgi apparatus"/>
    <property type="evidence" value="ECO:0007669"/>
    <property type="project" value="TreeGrafter"/>
</dbReference>
<reference evidence="5" key="2">
    <citation type="submission" date="2015-01" db="EMBL/GenBank/DDBJ databases">
        <title>Evolutionary Origins and Diversification of the Mycorrhizal Mutualists.</title>
        <authorList>
            <consortium name="DOE Joint Genome Institute"/>
            <consortium name="Mycorrhizal Genomics Consortium"/>
            <person name="Kohler A."/>
            <person name="Kuo A."/>
            <person name="Nagy L.G."/>
            <person name="Floudas D."/>
            <person name="Copeland A."/>
            <person name="Barry K.W."/>
            <person name="Cichocki N."/>
            <person name="Veneault-Fourrey C."/>
            <person name="LaButti K."/>
            <person name="Lindquist E.A."/>
            <person name="Lipzen A."/>
            <person name="Lundell T."/>
            <person name="Morin E."/>
            <person name="Murat C."/>
            <person name="Riley R."/>
            <person name="Ohm R."/>
            <person name="Sun H."/>
            <person name="Tunlid A."/>
            <person name="Henrissat B."/>
            <person name="Grigoriev I.V."/>
            <person name="Hibbett D.S."/>
            <person name="Martin F."/>
        </authorList>
    </citation>
    <scope>NUCLEOTIDE SEQUENCE [LARGE SCALE GENOMIC DNA]</scope>
    <source>
        <strain evidence="5">F 1598</strain>
    </source>
</reference>
<dbReference type="InterPro" id="IPR047141">
    <property type="entry name" value="Stealth"/>
</dbReference>
<organism evidence="4 5">
    <name type="scientific">Piloderma croceum (strain F 1598)</name>
    <dbReference type="NCBI Taxonomy" id="765440"/>
    <lineage>
        <taxon>Eukaryota</taxon>
        <taxon>Fungi</taxon>
        <taxon>Dikarya</taxon>
        <taxon>Basidiomycota</taxon>
        <taxon>Agaricomycotina</taxon>
        <taxon>Agaricomycetes</taxon>
        <taxon>Agaricomycetidae</taxon>
        <taxon>Atheliales</taxon>
        <taxon>Atheliaceae</taxon>
        <taxon>Piloderma</taxon>
    </lineage>
</organism>
<keyword evidence="5" id="KW-1185">Reference proteome</keyword>